<dbReference type="Proteomes" id="UP001176941">
    <property type="component" value="Chromosome 23"/>
</dbReference>
<keyword evidence="1" id="KW-0812">Transmembrane</keyword>
<organism evidence="2 3">
    <name type="scientific">Rangifer tarandus platyrhynchus</name>
    <name type="common">Svalbard reindeer</name>
    <dbReference type="NCBI Taxonomy" id="3082113"/>
    <lineage>
        <taxon>Eukaryota</taxon>
        <taxon>Metazoa</taxon>
        <taxon>Chordata</taxon>
        <taxon>Craniata</taxon>
        <taxon>Vertebrata</taxon>
        <taxon>Euteleostomi</taxon>
        <taxon>Mammalia</taxon>
        <taxon>Eutheria</taxon>
        <taxon>Laurasiatheria</taxon>
        <taxon>Artiodactyla</taxon>
        <taxon>Ruminantia</taxon>
        <taxon>Pecora</taxon>
        <taxon>Cervidae</taxon>
        <taxon>Odocoileinae</taxon>
        <taxon>Rangifer</taxon>
    </lineage>
</organism>
<evidence type="ECO:0000313" key="3">
    <source>
        <dbReference type="Proteomes" id="UP001176941"/>
    </source>
</evidence>
<dbReference type="EMBL" id="OX459959">
    <property type="protein sequence ID" value="CAI9164545.1"/>
    <property type="molecule type" value="Genomic_DNA"/>
</dbReference>
<reference evidence="2" key="1">
    <citation type="submission" date="2023-04" db="EMBL/GenBank/DDBJ databases">
        <authorList>
            <consortium name="ELIXIR-Norway"/>
        </authorList>
    </citation>
    <scope>NUCLEOTIDE SEQUENCE [LARGE SCALE GENOMIC DNA]</scope>
</reference>
<evidence type="ECO:0000256" key="1">
    <source>
        <dbReference type="SAM" id="Phobius"/>
    </source>
</evidence>
<sequence>MTCLHKASVDCYYNSILVEFSFYLVFFVKSGTELHLLCYSPSPNIYILKNVVRVYFYFCEVLVFGLLAPALHCPLRLCLSPSVSSLRLLHFLLPLSLCLYLVCVLKVFIWVGESKYS</sequence>
<evidence type="ECO:0000313" key="2">
    <source>
        <dbReference type="EMBL" id="CAI9164545.1"/>
    </source>
</evidence>
<feature type="transmembrane region" description="Helical" evidence="1">
    <location>
        <begin position="91"/>
        <end position="111"/>
    </location>
</feature>
<proteinExistence type="predicted"/>
<accession>A0ABN8YSI3</accession>
<keyword evidence="1" id="KW-1133">Transmembrane helix</keyword>
<keyword evidence="3" id="KW-1185">Reference proteome</keyword>
<gene>
    <name evidence="2" type="ORF">MRATA1EN1_LOCUS13507</name>
</gene>
<name>A0ABN8YSI3_RANTA</name>
<protein>
    <submittedName>
        <fullName evidence="2">Uncharacterized protein</fullName>
    </submittedName>
</protein>
<feature type="transmembrane region" description="Helical" evidence="1">
    <location>
        <begin position="51"/>
        <end position="71"/>
    </location>
</feature>
<keyword evidence="1" id="KW-0472">Membrane</keyword>